<gene>
    <name evidence="3" type="ORF">A7A08_00535</name>
</gene>
<feature type="chain" id="PRO_5009116747" evidence="2">
    <location>
        <begin position="27"/>
        <end position="229"/>
    </location>
</feature>
<dbReference type="GO" id="GO:0055085">
    <property type="term" value="P:transmembrane transport"/>
    <property type="evidence" value="ECO:0007669"/>
    <property type="project" value="TreeGrafter"/>
</dbReference>
<dbReference type="SUPFAM" id="SSF56925">
    <property type="entry name" value="OMPA-like"/>
    <property type="match status" value="1"/>
</dbReference>
<evidence type="ECO:0000256" key="2">
    <source>
        <dbReference type="SAM" id="SignalP"/>
    </source>
</evidence>
<comment type="similarity">
    <text evidence="1">Belongs to the OmpW/AlkL family.</text>
</comment>
<evidence type="ECO:0000256" key="1">
    <source>
        <dbReference type="ARBA" id="ARBA00009330"/>
    </source>
</evidence>
<dbReference type="PATRIC" id="fig|1177755.3.peg.533"/>
<dbReference type="Gene3D" id="2.40.160.20">
    <property type="match status" value="1"/>
</dbReference>
<sequence length="229" mass="24090">MQKIKTVTIGILALAALGIMAQPAAAGDDHGDFMVRGLVTGVLPETDAAVYAGGRRIPGAGAEVSDEIIPAATLTYFFTDNLAVELFCCFAKHDVNATGSIAALGEIADTWIFPPALTAQYHFNPGGKFQPYAGVGLQYIAFFDEGKGSNLLGASSVDIDDALGFTLQLGMDYSLGNGWFLNADVKKTWIDTDVKWTGTGISGDVDLDPWIVSAGVGYRFNLSDVLGGL</sequence>
<feature type="signal peptide" evidence="2">
    <location>
        <begin position="1"/>
        <end position="26"/>
    </location>
</feature>
<keyword evidence="2" id="KW-0732">Signal</keyword>
<dbReference type="RefSeq" id="WP_245290783.1">
    <property type="nucleotide sequence ID" value="NZ_MASI01000001.1"/>
</dbReference>
<proteinExistence type="inferred from homology"/>
<dbReference type="Pfam" id="PF03922">
    <property type="entry name" value="OmpW"/>
    <property type="match status" value="1"/>
</dbReference>
<dbReference type="AlphaFoldDB" id="A0A1E2S2G4"/>
<dbReference type="EMBL" id="MASI01000001">
    <property type="protein sequence ID" value="ODA68703.1"/>
    <property type="molecule type" value="Genomic_DNA"/>
</dbReference>
<dbReference type="PANTHER" id="PTHR36920">
    <property type="match status" value="1"/>
</dbReference>
<reference evidence="3 4" key="1">
    <citation type="submission" date="2016-07" db="EMBL/GenBank/DDBJ databases">
        <title>Draft genome sequence of Methyloligella halotolerans C2T (VKM B-2706T=CCUG 61687T=DSM 25045T), a halotolerant polyhydroxybutyrate accumulating methylotroph.</title>
        <authorList>
            <person name="Vasilenko O.V."/>
            <person name="Doronina N.V."/>
            <person name="Poroshina M.N."/>
            <person name="Tarlachkov S.V."/>
            <person name="Trotsenko Y.A."/>
        </authorList>
    </citation>
    <scope>NUCLEOTIDE SEQUENCE [LARGE SCALE GENOMIC DNA]</scope>
    <source>
        <strain evidence="3 4">VKM B-2706</strain>
    </source>
</reference>
<organism evidence="3 4">
    <name type="scientific">Methyloligella halotolerans</name>
    <dbReference type="NCBI Taxonomy" id="1177755"/>
    <lineage>
        <taxon>Bacteria</taxon>
        <taxon>Pseudomonadati</taxon>
        <taxon>Pseudomonadota</taxon>
        <taxon>Alphaproteobacteria</taxon>
        <taxon>Hyphomicrobiales</taxon>
        <taxon>Hyphomicrobiaceae</taxon>
        <taxon>Methyloligella</taxon>
    </lineage>
</organism>
<dbReference type="InterPro" id="IPR011250">
    <property type="entry name" value="OMP/PagP_B-barrel"/>
</dbReference>
<dbReference type="InterPro" id="IPR005618">
    <property type="entry name" value="OMPW"/>
</dbReference>
<name>A0A1E2S2G4_9HYPH</name>
<dbReference type="GO" id="GO:0019867">
    <property type="term" value="C:outer membrane"/>
    <property type="evidence" value="ECO:0007669"/>
    <property type="project" value="InterPro"/>
</dbReference>
<evidence type="ECO:0000313" key="4">
    <source>
        <dbReference type="Proteomes" id="UP000095087"/>
    </source>
</evidence>
<dbReference type="Proteomes" id="UP000095087">
    <property type="component" value="Unassembled WGS sequence"/>
</dbReference>
<dbReference type="STRING" id="1177755.A7A08_00535"/>
<keyword evidence="4" id="KW-1185">Reference proteome</keyword>
<evidence type="ECO:0000313" key="3">
    <source>
        <dbReference type="EMBL" id="ODA68703.1"/>
    </source>
</evidence>
<dbReference type="PANTHER" id="PTHR36920:SF1">
    <property type="entry name" value="OUTER MEMBRANE PROTEIN W"/>
    <property type="match status" value="1"/>
</dbReference>
<protein>
    <submittedName>
        <fullName evidence="3">Outer membrane protein W</fullName>
    </submittedName>
</protein>
<comment type="caution">
    <text evidence="3">The sequence shown here is derived from an EMBL/GenBank/DDBJ whole genome shotgun (WGS) entry which is preliminary data.</text>
</comment>
<accession>A0A1E2S2G4</accession>